<comment type="caution">
    <text evidence="1">The sequence shown here is derived from an EMBL/GenBank/DDBJ whole genome shotgun (WGS) entry which is preliminary data.</text>
</comment>
<sequence length="38" mass="4561">MINHLVNQLSFTKKSTIFNQKSSMIEQTPEYKRFCLVR</sequence>
<protein>
    <submittedName>
        <fullName evidence="1">Uncharacterized protein</fullName>
    </submittedName>
</protein>
<keyword evidence="2" id="KW-1185">Reference proteome</keyword>
<evidence type="ECO:0000313" key="1">
    <source>
        <dbReference type="EMBL" id="EEX93824.1"/>
    </source>
</evidence>
<dbReference type="Proteomes" id="UP000003515">
    <property type="component" value="Unassembled WGS sequence"/>
</dbReference>
<dbReference type="EMBL" id="ACZV01000004">
    <property type="protein sequence ID" value="EEX93824.1"/>
    <property type="molecule type" value="Genomic_DNA"/>
</dbReference>
<organism evidence="1 2">
    <name type="scientific">Vibrio orientalis CIP 102891 = ATCC 33934</name>
    <dbReference type="NCBI Taxonomy" id="675816"/>
    <lineage>
        <taxon>Bacteria</taxon>
        <taxon>Pseudomonadati</taxon>
        <taxon>Pseudomonadota</taxon>
        <taxon>Gammaproteobacteria</taxon>
        <taxon>Vibrionales</taxon>
        <taxon>Vibrionaceae</taxon>
        <taxon>Vibrio</taxon>
        <taxon>Vibrio oreintalis group</taxon>
    </lineage>
</organism>
<reference evidence="1 2" key="1">
    <citation type="submission" date="2009-10" db="EMBL/GenBank/DDBJ databases">
        <authorList>
            <consortium name="Los Alamos National Laboratory (LANL)"/>
            <consortium name="National Microbial Pathogen Data Resource (NMPDR)"/>
            <person name="Munk A.C."/>
            <person name="Chertkov O."/>
            <person name="Tapia R."/>
            <person name="Green L."/>
            <person name="Rogers Y."/>
            <person name="Detter J.C."/>
            <person name="Bruce D."/>
            <person name="Brettin T.S."/>
            <person name="Colwell R.R."/>
            <person name="Huq A."/>
            <person name="Grim C.J."/>
            <person name="Hasan N.A."/>
            <person name="Bartels D."/>
            <person name="Vonstein V."/>
        </authorList>
    </citation>
    <scope>NUCLEOTIDE SEQUENCE [LARGE SCALE GENOMIC DNA]</scope>
    <source>
        <strain evidence="1 2">CIP 102891</strain>
    </source>
</reference>
<evidence type="ECO:0000313" key="2">
    <source>
        <dbReference type="Proteomes" id="UP000003515"/>
    </source>
</evidence>
<accession>A0ABP2H418</accession>
<proteinExistence type="predicted"/>
<name>A0ABP2H418_VIBOR</name>
<gene>
    <name evidence="1" type="ORF">VIA_000981</name>
</gene>